<feature type="transmembrane region" description="Helical" evidence="8">
    <location>
        <begin position="282"/>
        <end position="305"/>
    </location>
</feature>
<evidence type="ECO:0000256" key="6">
    <source>
        <dbReference type="ARBA" id="ARBA00022989"/>
    </source>
</evidence>
<evidence type="ECO:0000256" key="3">
    <source>
        <dbReference type="ARBA" id="ARBA00022475"/>
    </source>
</evidence>
<keyword evidence="7 8" id="KW-0472">Membrane</keyword>
<feature type="domain" description="Major facilitator superfamily associated" evidence="9">
    <location>
        <begin position="25"/>
        <end position="373"/>
    </location>
</feature>
<dbReference type="GO" id="GO:0005886">
    <property type="term" value="C:plasma membrane"/>
    <property type="evidence" value="ECO:0007669"/>
    <property type="project" value="UniProtKB-SubCell"/>
</dbReference>
<dbReference type="Gene3D" id="1.20.1250.20">
    <property type="entry name" value="MFS general substrate transporter like domains"/>
    <property type="match status" value="2"/>
</dbReference>
<dbReference type="GO" id="GO:0030395">
    <property type="term" value="F:lactose binding"/>
    <property type="evidence" value="ECO:0007669"/>
    <property type="project" value="TreeGrafter"/>
</dbReference>
<keyword evidence="6 8" id="KW-1133">Transmembrane helix</keyword>
<feature type="transmembrane region" description="Helical" evidence="8">
    <location>
        <begin position="142"/>
        <end position="165"/>
    </location>
</feature>
<dbReference type="InterPro" id="IPR036259">
    <property type="entry name" value="MFS_trans_sf"/>
</dbReference>
<evidence type="ECO:0000256" key="1">
    <source>
        <dbReference type="ARBA" id="ARBA00004429"/>
    </source>
</evidence>
<comment type="subcellular location">
    <subcellularLocation>
        <location evidence="1">Cell inner membrane</location>
        <topology evidence="1">Multi-pass membrane protein</topology>
    </subcellularLocation>
</comment>
<reference evidence="11" key="1">
    <citation type="submission" date="2019-12" db="EMBL/GenBank/DDBJ databases">
        <title>Complete genome of Terracaulis silvestris 0127_4.</title>
        <authorList>
            <person name="Vieira S."/>
            <person name="Riedel T."/>
            <person name="Sproer C."/>
            <person name="Pascual J."/>
            <person name="Boedeker C."/>
            <person name="Overmann J."/>
        </authorList>
    </citation>
    <scope>NUCLEOTIDE SEQUENCE [LARGE SCALE GENOMIC DNA]</scope>
    <source>
        <strain evidence="11">0127_4</strain>
    </source>
</reference>
<dbReference type="EMBL" id="CP047045">
    <property type="protein sequence ID" value="QGZ95864.1"/>
    <property type="molecule type" value="Genomic_DNA"/>
</dbReference>
<proteinExistence type="predicted"/>
<dbReference type="RefSeq" id="WP_158766689.1">
    <property type="nucleotide sequence ID" value="NZ_CP047045.1"/>
</dbReference>
<feature type="transmembrane region" description="Helical" evidence="8">
    <location>
        <begin position="171"/>
        <end position="190"/>
    </location>
</feature>
<dbReference type="InterPro" id="IPR026032">
    <property type="entry name" value="HcaT-like"/>
</dbReference>
<keyword evidence="11" id="KW-1185">Reference proteome</keyword>
<evidence type="ECO:0000313" key="11">
    <source>
        <dbReference type="Proteomes" id="UP000431269"/>
    </source>
</evidence>
<keyword evidence="5 8" id="KW-0812">Transmembrane</keyword>
<dbReference type="PANTHER" id="PTHR23522">
    <property type="entry name" value="BLL5896 PROTEIN"/>
    <property type="match status" value="1"/>
</dbReference>
<feature type="transmembrane region" description="Helical" evidence="8">
    <location>
        <begin position="311"/>
        <end position="329"/>
    </location>
</feature>
<evidence type="ECO:0000256" key="8">
    <source>
        <dbReference type="SAM" id="Phobius"/>
    </source>
</evidence>
<dbReference type="KEGG" id="tsv:DSM104635_02717"/>
<dbReference type="GO" id="GO:0015528">
    <property type="term" value="F:lactose:proton symporter activity"/>
    <property type="evidence" value="ECO:0007669"/>
    <property type="project" value="TreeGrafter"/>
</dbReference>
<dbReference type="InterPro" id="IPR024989">
    <property type="entry name" value="MFS_assoc_dom"/>
</dbReference>
<protein>
    <submittedName>
        <fullName evidence="10">Putative 3-phenylpropionic acid transporter</fullName>
    </submittedName>
</protein>
<dbReference type="Pfam" id="PF12832">
    <property type="entry name" value="MFS_1_like"/>
    <property type="match status" value="1"/>
</dbReference>
<evidence type="ECO:0000256" key="7">
    <source>
        <dbReference type="ARBA" id="ARBA00023136"/>
    </source>
</evidence>
<dbReference type="AlphaFoldDB" id="A0A6I6MTM6"/>
<evidence type="ECO:0000256" key="5">
    <source>
        <dbReference type="ARBA" id="ARBA00022692"/>
    </source>
</evidence>
<evidence type="ECO:0000256" key="4">
    <source>
        <dbReference type="ARBA" id="ARBA00022519"/>
    </source>
</evidence>
<organism evidence="10 11">
    <name type="scientific">Terricaulis silvestris</name>
    <dbReference type="NCBI Taxonomy" id="2686094"/>
    <lineage>
        <taxon>Bacteria</taxon>
        <taxon>Pseudomonadati</taxon>
        <taxon>Pseudomonadota</taxon>
        <taxon>Alphaproteobacteria</taxon>
        <taxon>Caulobacterales</taxon>
        <taxon>Caulobacteraceae</taxon>
        <taxon>Terricaulis</taxon>
    </lineage>
</organism>
<dbReference type="NCBIfam" id="NF037955">
    <property type="entry name" value="mfs"/>
    <property type="match status" value="1"/>
</dbReference>
<keyword evidence="4" id="KW-0997">Cell inner membrane</keyword>
<sequence>MSAEPTPTPLLASRAVRVTLVMSCLYTAAGVILVFLPRWLEAERGLTGAEIGAVLSLPQLARILIGPTIAHWADGVADRRTPLRLISIAAVAAYAVFFFLASGFWQLLIFGLIALSLSQTLTPLIEAATLRATADGRIPYGVARGIGSVAFMFANIVGGLLVARFGVGATVAWVLLSLASVCASSWLAMLPDPPPQHVVTQRAGFSRIAELMRNRRFVILIFACGLIQCAHAFYYGFSTLVWREQGIPAEIVGLLWAFGVAVEVIFLWCLPPIERRTTPEALIIIGSIGAVIRWVAMGFAPTGFILWPLQALHVFSFAAAHIGAMRLLFRDTPESSAATAQTLYAGLSAGLLMGMATLLSGALYDAVGAQGYWAMAGIAVAGGALALLLLERRASKATPR</sequence>
<evidence type="ECO:0000313" key="10">
    <source>
        <dbReference type="EMBL" id="QGZ95864.1"/>
    </source>
</evidence>
<keyword evidence="2" id="KW-0813">Transport</keyword>
<dbReference type="SUPFAM" id="SSF103473">
    <property type="entry name" value="MFS general substrate transporter"/>
    <property type="match status" value="1"/>
</dbReference>
<dbReference type="PIRSF" id="PIRSF004925">
    <property type="entry name" value="HcaT"/>
    <property type="match status" value="1"/>
</dbReference>
<evidence type="ECO:0000256" key="2">
    <source>
        <dbReference type="ARBA" id="ARBA00022448"/>
    </source>
</evidence>
<feature type="transmembrane region" description="Helical" evidence="8">
    <location>
        <begin position="83"/>
        <end position="101"/>
    </location>
</feature>
<name>A0A6I6MTM6_9CAUL</name>
<feature type="transmembrane region" description="Helical" evidence="8">
    <location>
        <begin position="107"/>
        <end position="130"/>
    </location>
</feature>
<feature type="transmembrane region" description="Helical" evidence="8">
    <location>
        <begin position="370"/>
        <end position="390"/>
    </location>
</feature>
<evidence type="ECO:0000259" key="9">
    <source>
        <dbReference type="Pfam" id="PF12832"/>
    </source>
</evidence>
<gene>
    <name evidence="10" type="primary">hcaT</name>
    <name evidence="10" type="ORF">DSM104635_02717</name>
</gene>
<feature type="transmembrane region" description="Helical" evidence="8">
    <location>
        <begin position="341"/>
        <end position="364"/>
    </location>
</feature>
<keyword evidence="3" id="KW-1003">Cell membrane</keyword>
<feature type="transmembrane region" description="Helical" evidence="8">
    <location>
        <begin position="217"/>
        <end position="237"/>
    </location>
</feature>
<dbReference type="Proteomes" id="UP000431269">
    <property type="component" value="Chromosome"/>
</dbReference>
<accession>A0A6I6MTM6</accession>
<feature type="transmembrane region" description="Helical" evidence="8">
    <location>
        <begin position="15"/>
        <end position="36"/>
    </location>
</feature>
<feature type="transmembrane region" description="Helical" evidence="8">
    <location>
        <begin position="249"/>
        <end position="270"/>
    </location>
</feature>
<dbReference type="PANTHER" id="PTHR23522:SF10">
    <property type="entry name" value="3-PHENYLPROPIONIC ACID TRANSPORTER-RELATED"/>
    <property type="match status" value="1"/>
</dbReference>